<dbReference type="PANTHER" id="PTHR38790">
    <property type="entry name" value="2EXR DOMAIN-CONTAINING PROTEIN-RELATED"/>
    <property type="match status" value="1"/>
</dbReference>
<organism evidence="2 3">
    <name type="scientific">Passalora fulva</name>
    <name type="common">Tomato leaf mold</name>
    <name type="synonym">Cladosporium fulvum</name>
    <dbReference type="NCBI Taxonomy" id="5499"/>
    <lineage>
        <taxon>Eukaryota</taxon>
        <taxon>Fungi</taxon>
        <taxon>Dikarya</taxon>
        <taxon>Ascomycota</taxon>
        <taxon>Pezizomycotina</taxon>
        <taxon>Dothideomycetes</taxon>
        <taxon>Dothideomycetidae</taxon>
        <taxon>Mycosphaerellales</taxon>
        <taxon>Mycosphaerellaceae</taxon>
        <taxon>Fulvia</taxon>
    </lineage>
</organism>
<dbReference type="OrthoDB" id="3650836at2759"/>
<accession>A0A9Q8PKY3</accession>
<dbReference type="Proteomes" id="UP000756132">
    <property type="component" value="Chromosome 12"/>
</dbReference>
<gene>
    <name evidence="2" type="ORF">CLAFUR5_13553</name>
</gene>
<feature type="region of interest" description="Disordered" evidence="1">
    <location>
        <begin position="202"/>
        <end position="238"/>
    </location>
</feature>
<evidence type="ECO:0000256" key="1">
    <source>
        <dbReference type="SAM" id="MobiDB-lite"/>
    </source>
</evidence>
<dbReference type="GeneID" id="71993431"/>
<reference evidence="2" key="2">
    <citation type="journal article" date="2022" name="Microb. Genom.">
        <title>A chromosome-scale genome assembly of the tomato pathogen Cladosporium fulvum reveals a compartmentalized genome architecture and the presence of a dispensable chromosome.</title>
        <authorList>
            <person name="Zaccaron A.Z."/>
            <person name="Chen L.H."/>
            <person name="Samaras A."/>
            <person name="Stergiopoulos I."/>
        </authorList>
    </citation>
    <scope>NUCLEOTIDE SEQUENCE</scope>
    <source>
        <strain evidence="2">Race5_Kim</strain>
    </source>
</reference>
<dbReference type="KEGG" id="ffu:CLAFUR5_13553"/>
<evidence type="ECO:0000313" key="3">
    <source>
        <dbReference type="Proteomes" id="UP000756132"/>
    </source>
</evidence>
<protein>
    <submittedName>
        <fullName evidence="2">Uncharacterized protein</fullName>
    </submittedName>
</protein>
<proteinExistence type="predicted"/>
<evidence type="ECO:0000313" key="2">
    <source>
        <dbReference type="EMBL" id="UJO24332.1"/>
    </source>
</evidence>
<sequence length="238" mass="26353">MVLCLPKSGVKIQYASASTYTLGVWDREHSDTSSIMSRPNYPQIAYHPPLSAGPLSSHLALLLTSKQIYQEAMPVFYSENNFITGLGPFDISLQALKPRCAGHIRHISVYWEPLGTAKTTVACFTAMKRMQNLRVVDIYFDTEEWKELKKPCNAGNTFIPEKLPGFAKLRDLYNTRQVTVYGDCDELRSALVAAQKQAREIKEQRLTKRKATAAGSSKGLGSGSKPKKAKKAHAASDA</sequence>
<dbReference type="EMBL" id="CP090174">
    <property type="protein sequence ID" value="UJO24332.1"/>
    <property type="molecule type" value="Genomic_DNA"/>
</dbReference>
<keyword evidence="3" id="KW-1185">Reference proteome</keyword>
<dbReference type="AlphaFoldDB" id="A0A9Q8PKY3"/>
<feature type="compositionally biased region" description="Basic residues" evidence="1">
    <location>
        <begin position="225"/>
        <end position="238"/>
    </location>
</feature>
<reference evidence="2" key="1">
    <citation type="submission" date="2021-12" db="EMBL/GenBank/DDBJ databases">
        <authorList>
            <person name="Zaccaron A."/>
            <person name="Stergiopoulos I."/>
        </authorList>
    </citation>
    <scope>NUCLEOTIDE SEQUENCE</scope>
    <source>
        <strain evidence="2">Race5_Kim</strain>
    </source>
</reference>
<name>A0A9Q8PKY3_PASFU</name>
<dbReference type="RefSeq" id="XP_047768698.1">
    <property type="nucleotide sequence ID" value="XM_047912701.1"/>
</dbReference>